<dbReference type="Proteomes" id="UP001479436">
    <property type="component" value="Unassembled WGS sequence"/>
</dbReference>
<proteinExistence type="predicted"/>
<name>A0ABR2WMA8_9FUNG</name>
<feature type="chain" id="PRO_5045280328" evidence="1">
    <location>
        <begin position="21"/>
        <end position="356"/>
    </location>
</feature>
<feature type="signal peptide" evidence="1">
    <location>
        <begin position="1"/>
        <end position="20"/>
    </location>
</feature>
<sequence length="356" mass="39448">MHLTANNLLLIISNTILASGYVVERGYTLSTEIKYCQEMVSQLNARYKANILPEKCADILEIINASTKSVNPTGLQCHELVARVKERGIQTDAGICSTDVVNGQSLEDIVRKYEGHCNELIERLKPFHARIDPLVCSKITTNQKPKDVLNNIINDANISNLTCHDLVKLAQKMGLKLSSSICRGVVVGISDNQNPFLNRKLGLLEKEDGDSVCPNIASRLHDLGYKADMKACLDIKIVSGPSREVINKMTCDEIVAHAKALRILKNETNICQRNSLASNSIRKPERTKYSECQVINTRLRVFGIDVDDVVCSTLKIDSGLTKDDIDTMECQDIVAHAQAIHIIKSDINACHNKILD</sequence>
<reference evidence="2 3" key="1">
    <citation type="submission" date="2023-04" db="EMBL/GenBank/DDBJ databases">
        <title>Genome of Basidiobolus ranarum AG-B5.</title>
        <authorList>
            <person name="Stajich J.E."/>
            <person name="Carter-House D."/>
            <person name="Gryganskyi A."/>
        </authorList>
    </citation>
    <scope>NUCLEOTIDE SEQUENCE [LARGE SCALE GENOMIC DNA]</scope>
    <source>
        <strain evidence="2 3">AG-B5</strain>
    </source>
</reference>
<evidence type="ECO:0000313" key="2">
    <source>
        <dbReference type="EMBL" id="KAK9762650.1"/>
    </source>
</evidence>
<gene>
    <name evidence="2" type="ORF">K7432_011420</name>
</gene>
<keyword evidence="1" id="KW-0732">Signal</keyword>
<accession>A0ABR2WMA8</accession>
<protein>
    <submittedName>
        <fullName evidence="2">Uncharacterized protein</fullName>
    </submittedName>
</protein>
<comment type="caution">
    <text evidence="2">The sequence shown here is derived from an EMBL/GenBank/DDBJ whole genome shotgun (WGS) entry which is preliminary data.</text>
</comment>
<organism evidence="2 3">
    <name type="scientific">Basidiobolus ranarum</name>
    <dbReference type="NCBI Taxonomy" id="34480"/>
    <lineage>
        <taxon>Eukaryota</taxon>
        <taxon>Fungi</taxon>
        <taxon>Fungi incertae sedis</taxon>
        <taxon>Zoopagomycota</taxon>
        <taxon>Entomophthoromycotina</taxon>
        <taxon>Basidiobolomycetes</taxon>
        <taxon>Basidiobolales</taxon>
        <taxon>Basidiobolaceae</taxon>
        <taxon>Basidiobolus</taxon>
    </lineage>
</organism>
<evidence type="ECO:0000256" key="1">
    <source>
        <dbReference type="SAM" id="SignalP"/>
    </source>
</evidence>
<dbReference type="EMBL" id="JASJQH010000881">
    <property type="protein sequence ID" value="KAK9762650.1"/>
    <property type="molecule type" value="Genomic_DNA"/>
</dbReference>
<evidence type="ECO:0000313" key="3">
    <source>
        <dbReference type="Proteomes" id="UP001479436"/>
    </source>
</evidence>
<keyword evidence="3" id="KW-1185">Reference proteome</keyword>